<accession>A0A4V1J3M4</accession>
<feature type="coiled-coil region" evidence="1">
    <location>
        <begin position="217"/>
        <end position="251"/>
    </location>
</feature>
<dbReference type="EMBL" id="ML004430">
    <property type="protein sequence ID" value="RKP32569.1"/>
    <property type="molecule type" value="Genomic_DNA"/>
</dbReference>
<protein>
    <submittedName>
        <fullName evidence="2">Uncharacterized protein</fullName>
    </submittedName>
</protein>
<evidence type="ECO:0000313" key="2">
    <source>
        <dbReference type="EMBL" id="RKP32569.1"/>
    </source>
</evidence>
<feature type="coiled-coil region" evidence="1">
    <location>
        <begin position="127"/>
        <end position="193"/>
    </location>
</feature>
<sequence>MPGAFLSPIPSLRWSRRDTSRYWPLDINYAAKNAYKVSKRPELADSKNAGRNKSILSGLWALAKRIGSTSYSSPSEISELRRSAQAASNTISSTVDVDDLLKLRNRDKVPALHEDLVEDSILHAKERQREKVEQDDLKRLIDALNEEIKNSDELKVSFEKQSRQMRQEFREELKQATRSIQDLARRVETQNAQSNKTDFEEVEQRLFKENERFLTLKYEAEARLEALQKSLSERETNIARLEAEFKTKQLNVNSLTFKVKGLLRLSLEMIKSDYDHERSVLATELASVKTAQNINKGHGKNILKILQTYQKDKDVKALFVLGTLLSLSDTLTEDHTGTFVAASQDKLQRCQEYVADFDLEYLKDAERVGDIYSVGSLRKIEECFEKIKKNVQSKLARSKLNEKENFEILASSKKTDRELENKLAAYFANNHLHANRAQLLDLLRGINESLRSLKILKVKIDSKA</sequence>
<proteinExistence type="predicted"/>
<name>A0A4V1J3M4_9ASCO</name>
<organism evidence="2 3">
    <name type="scientific">Metschnikowia bicuspidata</name>
    <dbReference type="NCBI Taxonomy" id="27322"/>
    <lineage>
        <taxon>Eukaryota</taxon>
        <taxon>Fungi</taxon>
        <taxon>Dikarya</taxon>
        <taxon>Ascomycota</taxon>
        <taxon>Saccharomycotina</taxon>
        <taxon>Pichiomycetes</taxon>
        <taxon>Metschnikowiaceae</taxon>
        <taxon>Metschnikowia</taxon>
    </lineage>
</organism>
<gene>
    <name evidence="2" type="ORF">METBISCDRAFT_25509</name>
</gene>
<evidence type="ECO:0000256" key="1">
    <source>
        <dbReference type="SAM" id="Coils"/>
    </source>
</evidence>
<keyword evidence="1" id="KW-0175">Coiled coil</keyword>
<keyword evidence="3" id="KW-1185">Reference proteome</keyword>
<evidence type="ECO:0000313" key="3">
    <source>
        <dbReference type="Proteomes" id="UP000268321"/>
    </source>
</evidence>
<reference evidence="3" key="1">
    <citation type="journal article" date="2018" name="Nat. Microbiol.">
        <title>Leveraging single-cell genomics to expand the fungal tree of life.</title>
        <authorList>
            <person name="Ahrendt S.R."/>
            <person name="Quandt C.A."/>
            <person name="Ciobanu D."/>
            <person name="Clum A."/>
            <person name="Salamov A."/>
            <person name="Andreopoulos B."/>
            <person name="Cheng J.F."/>
            <person name="Woyke T."/>
            <person name="Pelin A."/>
            <person name="Henrissat B."/>
            <person name="Reynolds N.K."/>
            <person name="Benny G.L."/>
            <person name="Smith M.E."/>
            <person name="James T.Y."/>
            <person name="Grigoriev I.V."/>
        </authorList>
    </citation>
    <scope>NUCLEOTIDE SEQUENCE [LARGE SCALE GENOMIC DNA]</scope>
    <source>
        <strain evidence="3">Baker2002</strain>
    </source>
</reference>
<dbReference type="AlphaFoldDB" id="A0A4V1J3M4"/>
<dbReference type="Proteomes" id="UP000268321">
    <property type="component" value="Unassembled WGS sequence"/>
</dbReference>